<keyword evidence="2" id="KW-1185">Reference proteome</keyword>
<dbReference type="OrthoDB" id="365640at2759"/>
<name>A0A6G0YYA3_APHCR</name>
<evidence type="ECO:0000313" key="2">
    <source>
        <dbReference type="Proteomes" id="UP000478052"/>
    </source>
</evidence>
<dbReference type="Proteomes" id="UP000478052">
    <property type="component" value="Unassembled WGS sequence"/>
</dbReference>
<protein>
    <submittedName>
        <fullName evidence="1">Uncharacterized protein</fullName>
    </submittedName>
</protein>
<organism evidence="1 2">
    <name type="scientific">Aphis craccivora</name>
    <name type="common">Cowpea aphid</name>
    <dbReference type="NCBI Taxonomy" id="307492"/>
    <lineage>
        <taxon>Eukaryota</taxon>
        <taxon>Metazoa</taxon>
        <taxon>Ecdysozoa</taxon>
        <taxon>Arthropoda</taxon>
        <taxon>Hexapoda</taxon>
        <taxon>Insecta</taxon>
        <taxon>Pterygota</taxon>
        <taxon>Neoptera</taxon>
        <taxon>Paraneoptera</taxon>
        <taxon>Hemiptera</taxon>
        <taxon>Sternorrhyncha</taxon>
        <taxon>Aphidomorpha</taxon>
        <taxon>Aphidoidea</taxon>
        <taxon>Aphididae</taxon>
        <taxon>Aphidini</taxon>
        <taxon>Aphis</taxon>
        <taxon>Aphis</taxon>
    </lineage>
</organism>
<reference evidence="1 2" key="1">
    <citation type="submission" date="2019-08" db="EMBL/GenBank/DDBJ databases">
        <title>Whole genome of Aphis craccivora.</title>
        <authorList>
            <person name="Voronova N.V."/>
            <person name="Shulinski R.S."/>
            <person name="Bandarenka Y.V."/>
            <person name="Zhorov D.G."/>
            <person name="Warner D."/>
        </authorList>
    </citation>
    <scope>NUCLEOTIDE SEQUENCE [LARGE SCALE GENOMIC DNA]</scope>
    <source>
        <strain evidence="1">180601</strain>
        <tissue evidence="1">Whole Body</tissue>
    </source>
</reference>
<accession>A0A6G0YYA3</accession>
<sequence>MSQCSKVRDTVVPKSCLRKPSKHNCRCKSIAACRSLKNEYKYVQPCRPELCIPAPQTKLSDAPFTDDSIYSRSFYQHDVCPAKPVVHPDHLVMAGEFQDETVHKVVINNCVVYLLQLSYPVQCAPVVQKITPKDHCLTGTGPMRLITTQKHDYYGPCDGGRRKNIIPLSNLIRSECPMAGLTTTNCSYQPVCAGPMENYKPHACYTVPEEGMDMNTVQRCSYKLVEPKEKLPTPWAEKLEYCKPEDAVECCTVYNYSYKEPGVYMLDDGCGNTLDIAAESNLGKKITEIPNFLSYVVYNTTPFVLTENCCPPSCLADNVDDEFKSQFIKAHQFDD</sequence>
<evidence type="ECO:0000313" key="1">
    <source>
        <dbReference type="EMBL" id="KAF0762794.1"/>
    </source>
</evidence>
<gene>
    <name evidence="1" type="ORF">FWK35_00007745</name>
</gene>
<dbReference type="AlphaFoldDB" id="A0A6G0YYA3"/>
<comment type="caution">
    <text evidence="1">The sequence shown here is derived from an EMBL/GenBank/DDBJ whole genome shotgun (WGS) entry which is preliminary data.</text>
</comment>
<dbReference type="EMBL" id="VUJU01002043">
    <property type="protein sequence ID" value="KAF0762794.1"/>
    <property type="molecule type" value="Genomic_DNA"/>
</dbReference>
<proteinExistence type="predicted"/>